<keyword evidence="2" id="KW-0680">Restriction system</keyword>
<dbReference type="eggNOG" id="COG0732">
    <property type="taxonomic scope" value="Bacteria"/>
</dbReference>
<dbReference type="PANTHER" id="PTHR30408:SF12">
    <property type="entry name" value="TYPE I RESTRICTION ENZYME MJAVIII SPECIFICITY SUBUNIT"/>
    <property type="match status" value="1"/>
</dbReference>
<evidence type="ECO:0000256" key="1">
    <source>
        <dbReference type="ARBA" id="ARBA00010923"/>
    </source>
</evidence>
<dbReference type="SUPFAM" id="SSF116734">
    <property type="entry name" value="DNA methylase specificity domain"/>
    <property type="match status" value="2"/>
</dbReference>
<dbReference type="KEGG" id="sro:Sros_7555"/>
<keyword evidence="3" id="KW-0238">DNA-binding</keyword>
<feature type="domain" description="Type I restriction modification DNA specificity" evidence="4">
    <location>
        <begin position="29"/>
        <end position="177"/>
    </location>
</feature>
<dbReference type="Gene3D" id="3.90.220.20">
    <property type="entry name" value="DNA methylase specificity domains"/>
    <property type="match status" value="2"/>
</dbReference>
<accession>D2BFS3</accession>
<dbReference type="Pfam" id="PF01420">
    <property type="entry name" value="Methylase_S"/>
    <property type="match status" value="2"/>
</dbReference>
<evidence type="ECO:0000256" key="2">
    <source>
        <dbReference type="ARBA" id="ARBA00022747"/>
    </source>
</evidence>
<keyword evidence="6" id="KW-1185">Reference proteome</keyword>
<dbReference type="REBASE" id="22929">
    <property type="entry name" value="S.Sro43021I"/>
</dbReference>
<keyword evidence="5" id="KW-0255">Endonuclease</keyword>
<protein>
    <submittedName>
        <fullName evidence="5">Restriction endonuclease S subunits-like protein</fullName>
    </submittedName>
</protein>
<dbReference type="GO" id="GO:0009307">
    <property type="term" value="P:DNA restriction-modification system"/>
    <property type="evidence" value="ECO:0007669"/>
    <property type="project" value="UniProtKB-KW"/>
</dbReference>
<dbReference type="InterPro" id="IPR044946">
    <property type="entry name" value="Restrct_endonuc_typeI_TRD_sf"/>
</dbReference>
<dbReference type="CDD" id="cd17249">
    <property type="entry name" value="RMtype1_S_EcoR124I-TRD2-CR2_like"/>
    <property type="match status" value="1"/>
</dbReference>
<keyword evidence="5" id="KW-0378">Hydrolase</keyword>
<dbReference type="GO" id="GO:0004519">
    <property type="term" value="F:endonuclease activity"/>
    <property type="evidence" value="ECO:0007669"/>
    <property type="project" value="UniProtKB-KW"/>
</dbReference>
<dbReference type="STRING" id="479432.Sros_7555"/>
<sequence length="402" mass="44394">MPRGWPLLELSKVGVQVHDCEHRTPPEAETGYPYIAIPNIVDGRLDLTQVRLISTSDLEEWNRRTKPIADDVIITRRGRVGDSAVIPDDLECAIGQNLVILRSSGMDVNQKYLRWAVRGKYWESEVERLINVGSIFDSLNVRDIARMRIPVPPMQFQLVIAEVLGALDDKIAANKRTAATALELASAKYSAAAAMSADWCTVTLDAAARWLSGGTPKTSEPDYWNGDIPWISALSLKSPWIDDSDRKLTEVGARSGTRIVPSGSVIFVVRGSSLKTEFRVGITQREVAFGQDCKALIAAESIDSHVLFHAIRSRTPEIMAMVDETSIGAGRLSTDLISKLDIRVPKHQKNKTADELRSLDEVAARCQKESRILAALRDTLLPQLMSGKLCVRDAEQIVEDAL</sequence>
<evidence type="ECO:0000313" key="5">
    <source>
        <dbReference type="EMBL" id="ACZ90234.1"/>
    </source>
</evidence>
<evidence type="ECO:0000259" key="4">
    <source>
        <dbReference type="Pfam" id="PF01420"/>
    </source>
</evidence>
<organism evidence="5 6">
    <name type="scientific">Streptosporangium roseum (strain ATCC 12428 / DSM 43021 / JCM 3005 / KCTC 9067 / NCIMB 10171 / NRRL 2505 / NI 9100)</name>
    <dbReference type="NCBI Taxonomy" id="479432"/>
    <lineage>
        <taxon>Bacteria</taxon>
        <taxon>Bacillati</taxon>
        <taxon>Actinomycetota</taxon>
        <taxon>Actinomycetes</taxon>
        <taxon>Streptosporangiales</taxon>
        <taxon>Streptosporangiaceae</taxon>
        <taxon>Streptosporangium</taxon>
    </lineage>
</organism>
<keyword evidence="5" id="KW-0540">Nuclease</keyword>
<reference evidence="5 6" key="1">
    <citation type="journal article" date="2010" name="Stand. Genomic Sci.">
        <title>Complete genome sequence of Streptosporangium roseum type strain (NI 9100).</title>
        <authorList>
            <person name="Nolan M."/>
            <person name="Sikorski J."/>
            <person name="Jando M."/>
            <person name="Lucas S."/>
            <person name="Lapidus A."/>
            <person name="Glavina Del Rio T."/>
            <person name="Chen F."/>
            <person name="Tice H."/>
            <person name="Pitluck S."/>
            <person name="Cheng J.F."/>
            <person name="Chertkov O."/>
            <person name="Sims D."/>
            <person name="Meincke L."/>
            <person name="Brettin T."/>
            <person name="Han C."/>
            <person name="Detter J.C."/>
            <person name="Bruce D."/>
            <person name="Goodwin L."/>
            <person name="Land M."/>
            <person name="Hauser L."/>
            <person name="Chang Y.J."/>
            <person name="Jeffries C.D."/>
            <person name="Ivanova N."/>
            <person name="Mavromatis K."/>
            <person name="Mikhailova N."/>
            <person name="Chen A."/>
            <person name="Palaniappan K."/>
            <person name="Chain P."/>
            <person name="Rohde M."/>
            <person name="Goker M."/>
            <person name="Bristow J."/>
            <person name="Eisen J.A."/>
            <person name="Markowitz V."/>
            <person name="Hugenholtz P."/>
            <person name="Kyrpides N.C."/>
            <person name="Klenk H.P."/>
        </authorList>
    </citation>
    <scope>NUCLEOTIDE SEQUENCE [LARGE SCALE GENOMIC DNA]</scope>
    <source>
        <strain evidence="6">ATCC 12428 / DSM 43021 / JCM 3005 / NI 9100</strain>
    </source>
</reference>
<dbReference type="InterPro" id="IPR000055">
    <property type="entry name" value="Restrct_endonuc_typeI_TRD"/>
</dbReference>
<name>D2BFS3_STRRD</name>
<dbReference type="AlphaFoldDB" id="D2BFS3"/>
<dbReference type="EMBL" id="CP001814">
    <property type="protein sequence ID" value="ACZ90234.1"/>
    <property type="molecule type" value="Genomic_DNA"/>
</dbReference>
<feature type="domain" description="Type I restriction modification DNA specificity" evidence="4">
    <location>
        <begin position="198"/>
        <end position="361"/>
    </location>
</feature>
<dbReference type="Proteomes" id="UP000002029">
    <property type="component" value="Chromosome"/>
</dbReference>
<dbReference type="InterPro" id="IPR052021">
    <property type="entry name" value="Type-I_RS_S_subunit"/>
</dbReference>
<evidence type="ECO:0000256" key="3">
    <source>
        <dbReference type="ARBA" id="ARBA00023125"/>
    </source>
</evidence>
<dbReference type="GO" id="GO:0003677">
    <property type="term" value="F:DNA binding"/>
    <property type="evidence" value="ECO:0007669"/>
    <property type="project" value="UniProtKB-KW"/>
</dbReference>
<dbReference type="HOGENOM" id="CLU_021095_2_1_11"/>
<proteinExistence type="inferred from homology"/>
<dbReference type="PANTHER" id="PTHR30408">
    <property type="entry name" value="TYPE-1 RESTRICTION ENZYME ECOKI SPECIFICITY PROTEIN"/>
    <property type="match status" value="1"/>
</dbReference>
<evidence type="ECO:0000313" key="6">
    <source>
        <dbReference type="Proteomes" id="UP000002029"/>
    </source>
</evidence>
<comment type="similarity">
    <text evidence="1">Belongs to the type-I restriction system S methylase family.</text>
</comment>
<dbReference type="OrthoDB" id="3197085at2"/>
<gene>
    <name evidence="5" type="ordered locus">Sros_7555</name>
</gene>